<dbReference type="EMBL" id="CM007375">
    <property type="protein sequence ID" value="OIV97301.1"/>
    <property type="molecule type" value="Genomic_DNA"/>
</dbReference>
<evidence type="ECO:0000313" key="2">
    <source>
        <dbReference type="Proteomes" id="UP000188354"/>
    </source>
</evidence>
<reference evidence="1 2" key="1">
    <citation type="journal article" date="2017" name="Plant Biotechnol. J.">
        <title>A comprehensive draft genome sequence for lupin (Lupinus angustifolius), an emerging health food: insights into plant-microbe interactions and legume evolution.</title>
        <authorList>
            <person name="Hane J.K."/>
            <person name="Ming Y."/>
            <person name="Kamphuis L.G."/>
            <person name="Nelson M.N."/>
            <person name="Garg G."/>
            <person name="Atkins C.A."/>
            <person name="Bayer P.E."/>
            <person name="Bravo A."/>
            <person name="Bringans S."/>
            <person name="Cannon S."/>
            <person name="Edwards D."/>
            <person name="Foley R."/>
            <person name="Gao L.L."/>
            <person name="Harrison M.J."/>
            <person name="Huang W."/>
            <person name="Hurgobin B."/>
            <person name="Li S."/>
            <person name="Liu C.W."/>
            <person name="McGrath A."/>
            <person name="Morahan G."/>
            <person name="Murray J."/>
            <person name="Weller J."/>
            <person name="Jian J."/>
            <person name="Singh K.B."/>
        </authorList>
    </citation>
    <scope>NUCLEOTIDE SEQUENCE [LARGE SCALE GENOMIC DNA]</scope>
    <source>
        <strain evidence="2">cv. Tanjil</strain>
        <tissue evidence="1">Whole plant</tissue>
    </source>
</reference>
<name>A0A4P1QXL4_LUPAN</name>
<dbReference type="Gramene" id="OIV97301">
    <property type="protein sequence ID" value="OIV97301"/>
    <property type="gene ID" value="TanjilG_07053"/>
</dbReference>
<protein>
    <submittedName>
        <fullName evidence="1">Uncharacterized protein</fullName>
    </submittedName>
</protein>
<evidence type="ECO:0000313" key="1">
    <source>
        <dbReference type="EMBL" id="OIV97301.1"/>
    </source>
</evidence>
<gene>
    <name evidence="1" type="ORF">TanjilG_07053</name>
</gene>
<proteinExistence type="predicted"/>
<dbReference type="AlphaFoldDB" id="A0A4P1QXL4"/>
<keyword evidence="2" id="KW-1185">Reference proteome</keyword>
<sequence length="217" mass="24434">MEYYYIQQRPPLHLPPPPPAQSVLIQWFGKRIQELTELVELPVLDLPIIITVTTPTITLRITVISNSVAFTIVRSNFNTSNGTGLFLYSFYDEPGRLAHGMTLPTYLTYPAIITINSTTFTLYLVVNLDGPMFCTQDNASPLPYPPPPPPYVYDPNHVTLQNIAIPLCININLTRCDHVKTCTYTIYIIMHPNYLAIGASYQLTTTPWVAFLSSRAL</sequence>
<dbReference type="Proteomes" id="UP000188354">
    <property type="component" value="Chromosome LG15"/>
</dbReference>
<accession>A0A4P1QXL4</accession>
<organism evidence="1 2">
    <name type="scientific">Lupinus angustifolius</name>
    <name type="common">Narrow-leaved blue lupine</name>
    <dbReference type="NCBI Taxonomy" id="3871"/>
    <lineage>
        <taxon>Eukaryota</taxon>
        <taxon>Viridiplantae</taxon>
        <taxon>Streptophyta</taxon>
        <taxon>Embryophyta</taxon>
        <taxon>Tracheophyta</taxon>
        <taxon>Spermatophyta</taxon>
        <taxon>Magnoliopsida</taxon>
        <taxon>eudicotyledons</taxon>
        <taxon>Gunneridae</taxon>
        <taxon>Pentapetalae</taxon>
        <taxon>rosids</taxon>
        <taxon>fabids</taxon>
        <taxon>Fabales</taxon>
        <taxon>Fabaceae</taxon>
        <taxon>Papilionoideae</taxon>
        <taxon>50 kb inversion clade</taxon>
        <taxon>genistoids sensu lato</taxon>
        <taxon>core genistoids</taxon>
        <taxon>Genisteae</taxon>
        <taxon>Lupinus</taxon>
    </lineage>
</organism>